<proteinExistence type="predicted"/>
<dbReference type="AlphaFoldDB" id="A0A4D7CPV1"/>
<reference evidence="1 2" key="1">
    <citation type="submission" date="2019-04" db="EMBL/GenBank/DDBJ databases">
        <title>Vagococcus sp. nov., isolated from faeces of yaks (Bos grunniens).</title>
        <authorList>
            <person name="Ge Y."/>
        </authorList>
    </citation>
    <scope>NUCLEOTIDE SEQUENCE [LARGE SCALE GENOMIC DNA]</scope>
    <source>
        <strain evidence="1 2">MN-17</strain>
    </source>
</reference>
<gene>
    <name evidence="1" type="ORF">FA707_04000</name>
</gene>
<accession>A0A4D7CPV1</accession>
<dbReference type="RefSeq" id="WP_136953010.1">
    <property type="nucleotide sequence ID" value="NZ_CP039712.1"/>
</dbReference>
<dbReference type="EMBL" id="CP039712">
    <property type="protein sequence ID" value="QCI86175.1"/>
    <property type="molecule type" value="Genomic_DNA"/>
</dbReference>
<evidence type="ECO:0000313" key="2">
    <source>
        <dbReference type="Proteomes" id="UP000298615"/>
    </source>
</evidence>
<protein>
    <submittedName>
        <fullName evidence="1">DUF1146 domain-containing protein</fullName>
    </submittedName>
</protein>
<dbReference type="NCBIfam" id="TIGR02327">
    <property type="entry name" value="int_mem_ywzB"/>
    <property type="match status" value="1"/>
</dbReference>
<dbReference type="InterPro" id="IPR009526">
    <property type="entry name" value="DUF1146"/>
</dbReference>
<keyword evidence="2" id="KW-1185">Reference proteome</keyword>
<dbReference type="Pfam" id="PF06612">
    <property type="entry name" value="DUF1146"/>
    <property type="match status" value="1"/>
</dbReference>
<dbReference type="Proteomes" id="UP000298615">
    <property type="component" value="Chromosome"/>
</dbReference>
<evidence type="ECO:0000313" key="1">
    <source>
        <dbReference type="EMBL" id="QCI86175.1"/>
    </source>
</evidence>
<dbReference type="KEGG" id="vao:FA707_04000"/>
<name>A0A4D7CPV1_9ENTE</name>
<organism evidence="1 2">
    <name type="scientific">Vagococcus zengguangii</name>
    <dbReference type="NCBI Taxonomy" id="2571750"/>
    <lineage>
        <taxon>Bacteria</taxon>
        <taxon>Bacillati</taxon>
        <taxon>Bacillota</taxon>
        <taxon>Bacilli</taxon>
        <taxon>Lactobacillales</taxon>
        <taxon>Enterococcaceae</taxon>
        <taxon>Vagococcus</taxon>
    </lineage>
</organism>
<sequence length="79" mass="9230">MQIYGVEAIIRGISHFVFIYLAFWSVQSLNYEKWFKKAPVGQIRAFLLLLAICLGFISSHAMWEIFNLFSNFAYSMINN</sequence>
<dbReference type="OrthoDB" id="1651016at2"/>